<evidence type="ECO:0000256" key="2">
    <source>
        <dbReference type="ARBA" id="ARBA00022448"/>
    </source>
</evidence>
<keyword evidence="4" id="KW-0547">Nucleotide-binding</keyword>
<proteinExistence type="predicted"/>
<dbReference type="GO" id="GO:0005737">
    <property type="term" value="C:cytoplasm"/>
    <property type="evidence" value="ECO:0007669"/>
    <property type="project" value="UniProtKB-SubCell"/>
</dbReference>
<evidence type="ECO:0000256" key="5">
    <source>
        <dbReference type="ARBA" id="ARBA00022840"/>
    </source>
</evidence>
<dbReference type="Proteomes" id="UP000541810">
    <property type="component" value="Unassembled WGS sequence"/>
</dbReference>
<dbReference type="InterPro" id="IPR005714">
    <property type="entry name" value="ATPase_T3SS_FliI/YscN"/>
</dbReference>
<dbReference type="PANTHER" id="PTHR15184">
    <property type="entry name" value="ATP SYNTHASE"/>
    <property type="match status" value="1"/>
</dbReference>
<evidence type="ECO:0000256" key="6">
    <source>
        <dbReference type="ARBA" id="ARBA00022927"/>
    </source>
</evidence>
<evidence type="ECO:0000313" key="12">
    <source>
        <dbReference type="Proteomes" id="UP000541810"/>
    </source>
</evidence>
<name>A0A7X0LLB7_9BACT</name>
<evidence type="ECO:0000256" key="3">
    <source>
        <dbReference type="ARBA" id="ARBA00022490"/>
    </source>
</evidence>
<keyword evidence="12" id="KW-1185">Reference proteome</keyword>
<comment type="subcellular location">
    <subcellularLocation>
        <location evidence="1">Cytoplasm</location>
    </subcellularLocation>
</comment>
<keyword evidence="2" id="KW-0813">Transport</keyword>
<comment type="caution">
    <text evidence="11">The sequence shown here is derived from an EMBL/GenBank/DDBJ whole genome shotgun (WGS) entry which is preliminary data.</text>
</comment>
<evidence type="ECO:0000313" key="11">
    <source>
        <dbReference type="EMBL" id="MBB6430739.1"/>
    </source>
</evidence>
<gene>
    <name evidence="11" type="ORF">HNQ40_002545</name>
</gene>
<evidence type="ECO:0000259" key="9">
    <source>
        <dbReference type="Pfam" id="PF00006"/>
    </source>
</evidence>
<comment type="catalytic activity">
    <reaction evidence="8">
        <text>ATP + H2O + cellular proteinSide 1 = ADP + phosphate + cellular proteinSide 2.</text>
        <dbReference type="EC" id="7.4.2.8"/>
    </reaction>
</comment>
<evidence type="ECO:0000256" key="8">
    <source>
        <dbReference type="ARBA" id="ARBA00034006"/>
    </source>
</evidence>
<keyword evidence="5" id="KW-0067">ATP-binding</keyword>
<dbReference type="InterPro" id="IPR027417">
    <property type="entry name" value="P-loop_NTPase"/>
</dbReference>
<dbReference type="PANTHER" id="PTHR15184:SF9">
    <property type="entry name" value="SPI-1 TYPE 3 SECRETION SYSTEM ATPASE"/>
    <property type="match status" value="1"/>
</dbReference>
<dbReference type="GO" id="GO:0005524">
    <property type="term" value="F:ATP binding"/>
    <property type="evidence" value="ECO:0007669"/>
    <property type="project" value="UniProtKB-KW"/>
</dbReference>
<keyword evidence="6" id="KW-0653">Protein transport</keyword>
<dbReference type="Pfam" id="PF00006">
    <property type="entry name" value="ATP-synt_ab"/>
    <property type="match status" value="1"/>
</dbReference>
<dbReference type="GO" id="GO:0046933">
    <property type="term" value="F:proton-transporting ATP synthase activity, rotational mechanism"/>
    <property type="evidence" value="ECO:0007669"/>
    <property type="project" value="TreeGrafter"/>
</dbReference>
<dbReference type="AlphaFoldDB" id="A0A7X0LLB7"/>
<keyword evidence="7" id="KW-1278">Translocase</keyword>
<feature type="domain" description="T3SS EscN ATPase C-terminal" evidence="10">
    <location>
        <begin position="365"/>
        <end position="438"/>
    </location>
</feature>
<dbReference type="GO" id="GO:0016887">
    <property type="term" value="F:ATP hydrolysis activity"/>
    <property type="evidence" value="ECO:0007669"/>
    <property type="project" value="InterPro"/>
</dbReference>
<dbReference type="PROSITE" id="PS00152">
    <property type="entry name" value="ATPASE_ALPHA_BETA"/>
    <property type="match status" value="1"/>
</dbReference>
<dbReference type="GO" id="GO:0008564">
    <property type="term" value="F:protein-exporting ATPase activity"/>
    <property type="evidence" value="ECO:0007669"/>
    <property type="project" value="UniProtKB-EC"/>
</dbReference>
<dbReference type="SUPFAM" id="SSF52540">
    <property type="entry name" value="P-loop containing nucleoside triphosphate hydrolases"/>
    <property type="match status" value="1"/>
</dbReference>
<dbReference type="InterPro" id="IPR020003">
    <property type="entry name" value="ATPase_a/bsu_AS"/>
</dbReference>
<feature type="domain" description="ATPase F1/V1/A1 complex alpha/beta subunit nucleotide-binding" evidence="9">
    <location>
        <begin position="149"/>
        <end position="358"/>
    </location>
</feature>
<sequence length="462" mass="49266">MPVLDAQIDLLDRCTAPELRGTVKEVRGLALRVATLPAPIGAMVEIFSHAGNRAQSPPIPGEVVGFDGRDTVVMPLGSASGVSRGDHVVALHNTQQVRVGPTLLGRVLNGMGEPIDGQGPLRDTVPQPLHPEPVDPLDRPLIDQPLATGMRVIDAMTPLGMGQRMGVFASPGVGKSTLLASCAKHTAADVSVIALIGERGREVKDFIEKALGADGMARSVVVCATSDESALMRLRAAWVGTSIAEYFRDQGLNVMLVMDSVTRFCQAQRQVGLAAGEPPATKGYPPSVFATLPKLLERSGRTSQGSITGLYSVLVEGGDMDEPIADACRGILDGHLLLDRKLAEQGHYPAIDVPGSISRVADDVTDANHQQWRRQVLKLIAAHRQVEDLVNIGAYAAGSNPDFDLAITCKPAIDRLLQQGRGEVQGQADFLQTTAQLQALAQLLDQTKQQLQAQTRANIRRS</sequence>
<reference evidence="11 12" key="1">
    <citation type="submission" date="2020-08" db="EMBL/GenBank/DDBJ databases">
        <title>Genomic Encyclopedia of Type Strains, Phase IV (KMG-IV): sequencing the most valuable type-strain genomes for metagenomic binning, comparative biology and taxonomic classification.</title>
        <authorList>
            <person name="Goeker M."/>
        </authorList>
    </citation>
    <scope>NUCLEOTIDE SEQUENCE [LARGE SCALE GENOMIC DNA]</scope>
    <source>
        <strain evidence="11 12">DSM 103725</strain>
    </source>
</reference>
<organism evidence="11 12">
    <name type="scientific">Algisphaera agarilytica</name>
    <dbReference type="NCBI Taxonomy" id="1385975"/>
    <lineage>
        <taxon>Bacteria</taxon>
        <taxon>Pseudomonadati</taxon>
        <taxon>Planctomycetota</taxon>
        <taxon>Phycisphaerae</taxon>
        <taxon>Phycisphaerales</taxon>
        <taxon>Phycisphaeraceae</taxon>
        <taxon>Algisphaera</taxon>
    </lineage>
</organism>
<dbReference type="InterPro" id="IPR000194">
    <property type="entry name" value="ATPase_F1/V1/A1_a/bsu_nucl-bd"/>
</dbReference>
<evidence type="ECO:0000256" key="7">
    <source>
        <dbReference type="ARBA" id="ARBA00022967"/>
    </source>
</evidence>
<dbReference type="GO" id="GO:0030254">
    <property type="term" value="P:protein secretion by the type III secretion system"/>
    <property type="evidence" value="ECO:0007669"/>
    <property type="project" value="InterPro"/>
</dbReference>
<dbReference type="RefSeq" id="WP_184678236.1">
    <property type="nucleotide sequence ID" value="NZ_JACHGY010000001.1"/>
</dbReference>
<dbReference type="CDD" id="cd01136">
    <property type="entry name" value="ATPase_flagellum-secretory_path_III"/>
    <property type="match status" value="1"/>
</dbReference>
<protein>
    <submittedName>
        <fullName evidence="11">FliI/YscN family ATPase</fullName>
    </submittedName>
</protein>
<dbReference type="NCBIfam" id="TIGR01026">
    <property type="entry name" value="fliI_yscN"/>
    <property type="match status" value="1"/>
</dbReference>
<keyword evidence="3" id="KW-0963">Cytoplasm</keyword>
<accession>A0A7X0LLB7</accession>
<evidence type="ECO:0000256" key="4">
    <source>
        <dbReference type="ARBA" id="ARBA00022741"/>
    </source>
</evidence>
<dbReference type="InterPro" id="IPR050053">
    <property type="entry name" value="ATPase_alpha/beta_chains"/>
</dbReference>
<dbReference type="Gene3D" id="3.40.50.12240">
    <property type="match status" value="1"/>
</dbReference>
<dbReference type="FunFam" id="3.40.50.12240:FF:000002">
    <property type="entry name" value="Flagellum-specific ATP synthase FliI"/>
    <property type="match status" value="1"/>
</dbReference>
<dbReference type="GO" id="GO:0030257">
    <property type="term" value="C:type III protein secretion system complex"/>
    <property type="evidence" value="ECO:0007669"/>
    <property type="project" value="InterPro"/>
</dbReference>
<evidence type="ECO:0000259" key="10">
    <source>
        <dbReference type="Pfam" id="PF18269"/>
    </source>
</evidence>
<dbReference type="InterPro" id="IPR040627">
    <property type="entry name" value="T3SS_ATPase_C"/>
</dbReference>
<dbReference type="EMBL" id="JACHGY010000001">
    <property type="protein sequence ID" value="MBB6430739.1"/>
    <property type="molecule type" value="Genomic_DNA"/>
</dbReference>
<dbReference type="Pfam" id="PF18269">
    <property type="entry name" value="T3SS_ATPase_C"/>
    <property type="match status" value="1"/>
</dbReference>
<evidence type="ECO:0000256" key="1">
    <source>
        <dbReference type="ARBA" id="ARBA00004496"/>
    </source>
</evidence>